<dbReference type="InterPro" id="IPR001787">
    <property type="entry name" value="Ribosomal_bL21"/>
</dbReference>
<dbReference type="GO" id="GO:1990904">
    <property type="term" value="C:ribonucleoprotein complex"/>
    <property type="evidence" value="ECO:0007669"/>
    <property type="project" value="UniProtKB-KW"/>
</dbReference>
<reference evidence="6 7" key="1">
    <citation type="journal article" date="2015" name="Nature">
        <title>rRNA introns, odd ribosomes, and small enigmatic genomes across a large radiation of phyla.</title>
        <authorList>
            <person name="Brown C.T."/>
            <person name="Hug L.A."/>
            <person name="Thomas B.C."/>
            <person name="Sharon I."/>
            <person name="Castelle C.J."/>
            <person name="Singh A."/>
            <person name="Wilkins M.J."/>
            <person name="Williams K.H."/>
            <person name="Banfield J.F."/>
        </authorList>
    </citation>
    <scope>NUCLEOTIDE SEQUENCE [LARGE SCALE GENOMIC DNA]</scope>
</reference>
<dbReference type="GO" id="GO:0005840">
    <property type="term" value="C:ribosome"/>
    <property type="evidence" value="ECO:0007669"/>
    <property type="project" value="UniProtKB-KW"/>
</dbReference>
<dbReference type="Pfam" id="PF00829">
    <property type="entry name" value="Ribosomal_L21p"/>
    <property type="match status" value="1"/>
</dbReference>
<dbReference type="NCBIfam" id="TIGR00061">
    <property type="entry name" value="L21"/>
    <property type="match status" value="1"/>
</dbReference>
<dbReference type="AlphaFoldDB" id="A0A0G1X9V1"/>
<evidence type="ECO:0000256" key="4">
    <source>
        <dbReference type="HAMAP-Rule" id="MF_01363"/>
    </source>
</evidence>
<keyword evidence="4 5" id="KW-0699">rRNA-binding</keyword>
<evidence type="ECO:0000256" key="1">
    <source>
        <dbReference type="ARBA" id="ARBA00008563"/>
    </source>
</evidence>
<dbReference type="PANTHER" id="PTHR21349">
    <property type="entry name" value="50S RIBOSOMAL PROTEIN L21"/>
    <property type="match status" value="1"/>
</dbReference>
<evidence type="ECO:0000313" key="7">
    <source>
        <dbReference type="Proteomes" id="UP000034185"/>
    </source>
</evidence>
<keyword evidence="2 4" id="KW-0689">Ribosomal protein</keyword>
<accession>A0A0G1X9V1</accession>
<dbReference type="GO" id="GO:0005737">
    <property type="term" value="C:cytoplasm"/>
    <property type="evidence" value="ECO:0007669"/>
    <property type="project" value="UniProtKB-ARBA"/>
</dbReference>
<dbReference type="SUPFAM" id="SSF141091">
    <property type="entry name" value="L21p-like"/>
    <property type="match status" value="1"/>
</dbReference>
<evidence type="ECO:0000256" key="5">
    <source>
        <dbReference type="RuleBase" id="RU000562"/>
    </source>
</evidence>
<evidence type="ECO:0000256" key="3">
    <source>
        <dbReference type="ARBA" id="ARBA00023274"/>
    </source>
</evidence>
<dbReference type="InterPro" id="IPR028909">
    <property type="entry name" value="bL21-like"/>
</dbReference>
<dbReference type="EMBL" id="LCRA01000004">
    <property type="protein sequence ID" value="KKW28033.1"/>
    <property type="molecule type" value="Genomic_DNA"/>
</dbReference>
<dbReference type="HAMAP" id="MF_01363">
    <property type="entry name" value="Ribosomal_bL21"/>
    <property type="match status" value="1"/>
</dbReference>
<protein>
    <recommendedName>
        <fullName evidence="4">Large ribosomal subunit protein bL21</fullName>
    </recommendedName>
</protein>
<organism evidence="6 7">
    <name type="scientific">Candidatus Kaiserbacteria bacterium GW2011_GWB1_52_6</name>
    <dbReference type="NCBI Taxonomy" id="1618674"/>
    <lineage>
        <taxon>Bacteria</taxon>
        <taxon>Candidatus Kaiseribacteriota</taxon>
    </lineage>
</organism>
<evidence type="ECO:0000256" key="2">
    <source>
        <dbReference type="ARBA" id="ARBA00022980"/>
    </source>
</evidence>
<keyword evidence="4 5" id="KW-0694">RNA-binding</keyword>
<dbReference type="InterPro" id="IPR036164">
    <property type="entry name" value="bL21-like_sf"/>
</dbReference>
<comment type="caution">
    <text evidence="6">The sequence shown here is derived from an EMBL/GenBank/DDBJ whole genome shotgun (WGS) entry which is preliminary data.</text>
</comment>
<dbReference type="GO" id="GO:0006412">
    <property type="term" value="P:translation"/>
    <property type="evidence" value="ECO:0007669"/>
    <property type="project" value="UniProtKB-UniRule"/>
</dbReference>
<dbReference type="PANTHER" id="PTHR21349:SF0">
    <property type="entry name" value="LARGE RIBOSOMAL SUBUNIT PROTEIN BL21M"/>
    <property type="match status" value="1"/>
</dbReference>
<gene>
    <name evidence="4" type="primary">rplU</name>
    <name evidence="6" type="ORF">UY70_C0004G0017</name>
</gene>
<dbReference type="Proteomes" id="UP000034185">
    <property type="component" value="Unassembled WGS sequence"/>
</dbReference>
<evidence type="ECO:0000313" key="6">
    <source>
        <dbReference type="EMBL" id="KKW28033.1"/>
    </source>
</evidence>
<sequence>MAKIAIIETGGKQYLVTEDLVLNVEKLSGVSKAGEKITFDKVLLVDDGSDTKIGAPYLAGAKVSAELVEEGRAKKVTVIRYRQKSRYAKKKGHRQPYAKVRITALP</sequence>
<comment type="subunit">
    <text evidence="4">Part of the 50S ribosomal subunit. Contacts protein L20.</text>
</comment>
<name>A0A0G1X9V1_9BACT</name>
<keyword evidence="3 4" id="KW-0687">Ribonucleoprotein</keyword>
<dbReference type="PATRIC" id="fig|1618674.3.peg.132"/>
<dbReference type="GO" id="GO:0003735">
    <property type="term" value="F:structural constituent of ribosome"/>
    <property type="evidence" value="ECO:0007669"/>
    <property type="project" value="InterPro"/>
</dbReference>
<comment type="similarity">
    <text evidence="1 4 5">Belongs to the bacterial ribosomal protein bL21 family.</text>
</comment>
<comment type="function">
    <text evidence="4 5">This protein binds to 23S rRNA in the presence of protein L20.</text>
</comment>
<proteinExistence type="inferred from homology"/>
<dbReference type="GO" id="GO:0019843">
    <property type="term" value="F:rRNA binding"/>
    <property type="evidence" value="ECO:0007669"/>
    <property type="project" value="UniProtKB-UniRule"/>
</dbReference>